<gene>
    <name evidence="4" type="ORF">DVS28_a0458</name>
</gene>
<feature type="coiled-coil region" evidence="1">
    <location>
        <begin position="746"/>
        <end position="773"/>
    </location>
</feature>
<evidence type="ECO:0000259" key="3">
    <source>
        <dbReference type="Pfam" id="PF01935"/>
    </source>
</evidence>
<dbReference type="PANTHER" id="PTHR30121">
    <property type="entry name" value="UNCHARACTERIZED PROTEIN YJGR-RELATED"/>
    <property type="match status" value="1"/>
</dbReference>
<evidence type="ECO:0000256" key="1">
    <source>
        <dbReference type="SAM" id="Coils"/>
    </source>
</evidence>
<evidence type="ECO:0000256" key="2">
    <source>
        <dbReference type="SAM" id="MobiDB-lite"/>
    </source>
</evidence>
<dbReference type="KEGG" id="euz:DVS28_a0458"/>
<dbReference type="AlphaFoldDB" id="A0A346XSG8"/>
<feature type="compositionally biased region" description="Low complexity" evidence="2">
    <location>
        <begin position="474"/>
        <end position="499"/>
    </location>
</feature>
<name>A0A346XSG8_9ACTN</name>
<feature type="coiled-coil region" evidence="1">
    <location>
        <begin position="668"/>
        <end position="695"/>
    </location>
</feature>
<keyword evidence="5" id="KW-1185">Reference proteome</keyword>
<dbReference type="RefSeq" id="WP_114590012.1">
    <property type="nucleotide sequence ID" value="NZ_CP031165.1"/>
</dbReference>
<proteinExistence type="predicted"/>
<feature type="domain" description="Helicase HerA central" evidence="3">
    <location>
        <begin position="8"/>
        <end position="69"/>
    </location>
</feature>
<sequence>MTSTGALHLGTAADTDERVEVDAEDLTTHGVIVGMTGSGKTGLGIVALEEALLSGIPTLVLDPKGDMANLCLTFPQFRGEDFRPWVDEAEAQREGHTPEEHAAAKAELWKGGTARSGITPERMQALADVDVTVYTPGATTGVGLDLVGRMDVPADADPQAVNDEVTDLVSGLLALIDVDADPLTGREHILLTNLLTDAWGKGETLGLPDLVARVQDPPLRKLGVMDLDTFFPAKDRMGLAMRLNGMLASPTFAAWTQGAPLDIQRMLFGDDGSARCAVVSLAHLDDNERQFVVTLVLSKLITWMRGQSGTSSLRAMVYMDEVFGFVPPVANPPAKQPILTILKQARAFGVGMVLSTQNPVDLDYKAISNAGTWMIGRLQTERDRDRLLEGMRSADGAVDIDAVAAAISGLDKRQFVLHSAKDGGRGVFGTRWAMNYLAGPLTGPQIAELMADKKAELAAATPTASAPATPPPTARAADSAAAGTAAAVPTPPVGTTLAADESSVAPAVPEEVVQRYLDPAASWADTVGATPGGTRLEPHVAVRVRMTFDETKADLDHTEEFEAVLPVNDDPKDLSGLVTVDYDDRDLREVGPDGAVWVIPEAKIGTKTWWKSVEVGVRDELYRTRTMTVLHNTELDCWSRPAETREAFAQRCDIVSEQREDEEASKVRDRFEAKADRITKAMRTAQDRVAQLEADVSSRKSSELINIGSSILGGFLGGRKSARGVAADLRRAASKRGTTSRTQQRLDTAQGKLLDAQEDLIELEQELSSELLDIDHRWMQAASAIEEVEVDLERNDIDVVAVTLVWVPTTAA</sequence>
<dbReference type="PANTHER" id="PTHR30121:SF6">
    <property type="entry name" value="SLR6007 PROTEIN"/>
    <property type="match status" value="1"/>
</dbReference>
<reference evidence="4 5" key="1">
    <citation type="submission" date="2018-09" db="EMBL/GenBank/DDBJ databases">
        <title>Complete genome sequence of Euzebya sp. DY32-46 isolated from seawater of Pacific Ocean.</title>
        <authorList>
            <person name="Xu L."/>
            <person name="Wu Y.-H."/>
            <person name="Xu X.-W."/>
        </authorList>
    </citation>
    <scope>NUCLEOTIDE SEQUENCE [LARGE SCALE GENOMIC DNA]</scope>
    <source>
        <strain evidence="4 5">DY32-46</strain>
    </source>
</reference>
<dbReference type="OrthoDB" id="3881471at2"/>
<organism evidence="4 5">
    <name type="scientific">Euzebya pacifica</name>
    <dbReference type="NCBI Taxonomy" id="1608957"/>
    <lineage>
        <taxon>Bacteria</taxon>
        <taxon>Bacillati</taxon>
        <taxon>Actinomycetota</taxon>
        <taxon>Nitriliruptoria</taxon>
        <taxon>Euzebyales</taxon>
    </lineage>
</organism>
<dbReference type="InterPro" id="IPR027417">
    <property type="entry name" value="P-loop_NTPase"/>
</dbReference>
<dbReference type="InterPro" id="IPR051162">
    <property type="entry name" value="T4SS_component"/>
</dbReference>
<evidence type="ECO:0000313" key="5">
    <source>
        <dbReference type="Proteomes" id="UP000264006"/>
    </source>
</evidence>
<dbReference type="Gene3D" id="3.40.50.300">
    <property type="entry name" value="P-loop containing nucleotide triphosphate hydrolases"/>
    <property type="match status" value="2"/>
</dbReference>
<dbReference type="Proteomes" id="UP000264006">
    <property type="component" value="Chromosome"/>
</dbReference>
<evidence type="ECO:0000313" key="4">
    <source>
        <dbReference type="EMBL" id="AXV05165.1"/>
    </source>
</evidence>
<dbReference type="InterPro" id="IPR002789">
    <property type="entry name" value="HerA_central"/>
</dbReference>
<feature type="region of interest" description="Disordered" evidence="2">
    <location>
        <begin position="461"/>
        <end position="503"/>
    </location>
</feature>
<dbReference type="SUPFAM" id="SSF52540">
    <property type="entry name" value="P-loop containing nucleoside triphosphate hydrolases"/>
    <property type="match status" value="1"/>
</dbReference>
<accession>A0A346XSG8</accession>
<keyword evidence="1" id="KW-0175">Coiled coil</keyword>
<protein>
    <recommendedName>
        <fullName evidence="3">Helicase HerA central domain-containing protein</fullName>
    </recommendedName>
</protein>
<dbReference type="EMBL" id="CP031165">
    <property type="protein sequence ID" value="AXV05165.1"/>
    <property type="molecule type" value="Genomic_DNA"/>
</dbReference>
<dbReference type="Pfam" id="PF01935">
    <property type="entry name" value="DUF87"/>
    <property type="match status" value="1"/>
</dbReference>